<reference evidence="3" key="1">
    <citation type="submission" date="2021-09" db="EMBL/GenBank/DDBJ databases">
        <authorList>
            <person name="Martin H S."/>
        </authorList>
    </citation>
    <scope>NUCLEOTIDE SEQUENCE</scope>
</reference>
<comment type="caution">
    <text evidence="3">The sequence shown here is derived from an EMBL/GenBank/DDBJ whole genome shotgun (WGS) entry which is preliminary data.</text>
</comment>
<feature type="compositionally biased region" description="Polar residues" evidence="2">
    <location>
        <begin position="1"/>
        <end position="11"/>
    </location>
</feature>
<dbReference type="PANTHER" id="PTHR37445">
    <property type="entry name" value="PROTEIN CBG24663"/>
    <property type="match status" value="1"/>
</dbReference>
<keyword evidence="4" id="KW-1185">Reference proteome</keyword>
<dbReference type="PANTHER" id="PTHR37445:SF3">
    <property type="entry name" value="ZINC FINGER PHD-TYPE DOMAIN-CONTAINING PROTEIN"/>
    <property type="match status" value="1"/>
</dbReference>
<dbReference type="EMBL" id="CAKASE010000055">
    <property type="protein sequence ID" value="CAG9566072.1"/>
    <property type="molecule type" value="Genomic_DNA"/>
</dbReference>
<protein>
    <submittedName>
        <fullName evidence="3">(African queen) hypothetical protein</fullName>
    </submittedName>
</protein>
<evidence type="ECO:0000313" key="4">
    <source>
        <dbReference type="Proteomes" id="UP000789524"/>
    </source>
</evidence>
<organism evidence="3 4">
    <name type="scientific">Danaus chrysippus</name>
    <name type="common">African queen</name>
    <dbReference type="NCBI Taxonomy" id="151541"/>
    <lineage>
        <taxon>Eukaryota</taxon>
        <taxon>Metazoa</taxon>
        <taxon>Ecdysozoa</taxon>
        <taxon>Arthropoda</taxon>
        <taxon>Hexapoda</taxon>
        <taxon>Insecta</taxon>
        <taxon>Pterygota</taxon>
        <taxon>Neoptera</taxon>
        <taxon>Endopterygota</taxon>
        <taxon>Lepidoptera</taxon>
        <taxon>Glossata</taxon>
        <taxon>Ditrysia</taxon>
        <taxon>Papilionoidea</taxon>
        <taxon>Nymphalidae</taxon>
        <taxon>Danainae</taxon>
        <taxon>Danaini</taxon>
        <taxon>Danaina</taxon>
        <taxon>Danaus</taxon>
        <taxon>Anosia</taxon>
    </lineage>
</organism>
<name>A0A8J2QRJ9_9NEOP</name>
<accession>A0A8J2QRJ9</accession>
<sequence>MDTQRSPQSTKKVNRPVGQKQCSKCKCKAQLDSSRDSDDDSGSKITYRKRNQREFCDIVTEINNFRGELISILESNLSTMRDDISAMKNQINEIKTSTKKMLAEQKSVKSEIIELKKNNSIAESKISELEAKLSKLECISTKPRIPDVLDNKEIINELQERANRSVNIIVFGINEQTNADSSARQAMDLSLAQKIFQNVTAENPKIYKTMRLGKYSKGKNRPLKVKTKACKTCIPEVSVLEHKTQHLGTRFGD</sequence>
<evidence type="ECO:0000256" key="2">
    <source>
        <dbReference type="SAM" id="MobiDB-lite"/>
    </source>
</evidence>
<feature type="coiled-coil region" evidence="1">
    <location>
        <begin position="70"/>
        <end position="139"/>
    </location>
</feature>
<evidence type="ECO:0000313" key="3">
    <source>
        <dbReference type="EMBL" id="CAG9566072.1"/>
    </source>
</evidence>
<evidence type="ECO:0000256" key="1">
    <source>
        <dbReference type="SAM" id="Coils"/>
    </source>
</evidence>
<keyword evidence="1" id="KW-0175">Coiled coil</keyword>
<proteinExistence type="predicted"/>
<dbReference type="Proteomes" id="UP000789524">
    <property type="component" value="Unassembled WGS sequence"/>
</dbReference>
<gene>
    <name evidence="3" type="ORF">DCHRY22_LOCUS6794</name>
</gene>
<feature type="region of interest" description="Disordered" evidence="2">
    <location>
        <begin position="1"/>
        <end position="20"/>
    </location>
</feature>
<dbReference type="Gene3D" id="1.20.5.1700">
    <property type="match status" value="1"/>
</dbReference>
<dbReference type="AlphaFoldDB" id="A0A8J2QRJ9"/>
<dbReference type="OrthoDB" id="6778856at2759"/>